<dbReference type="InterPro" id="IPR050808">
    <property type="entry name" value="Phage_Integrase"/>
</dbReference>
<dbReference type="GO" id="GO:0006310">
    <property type="term" value="P:DNA recombination"/>
    <property type="evidence" value="ECO:0007669"/>
    <property type="project" value="UniProtKB-KW"/>
</dbReference>
<proteinExistence type="inferred from homology"/>
<dbReference type="InterPro" id="IPR013762">
    <property type="entry name" value="Integrase-like_cat_sf"/>
</dbReference>
<comment type="similarity">
    <text evidence="1">Belongs to the 'phage' integrase family.</text>
</comment>
<dbReference type="STRING" id="1225564.AA309_18800"/>
<sequence>MIRSLPKIGASSKLLFTTTGSTSFSGVSKAVERPSALAGRHLSGDGRLAPWRLHDLRRTFAAGCARLGVPLHVVETSLNHTSGTFGGIVAVYQRHDFLDERRQALETRGRFVIGLTGSGSGPALTE</sequence>
<dbReference type="Proteomes" id="UP000035489">
    <property type="component" value="Unassembled WGS sequence"/>
</dbReference>
<evidence type="ECO:0008006" key="6">
    <source>
        <dbReference type="Google" id="ProtNLM"/>
    </source>
</evidence>
<dbReference type="PANTHER" id="PTHR30629:SF2">
    <property type="entry name" value="PROPHAGE INTEGRASE INTS-RELATED"/>
    <property type="match status" value="1"/>
</dbReference>
<evidence type="ECO:0000313" key="4">
    <source>
        <dbReference type="EMBL" id="KLK91646.1"/>
    </source>
</evidence>
<dbReference type="PANTHER" id="PTHR30629">
    <property type="entry name" value="PROPHAGE INTEGRASE"/>
    <property type="match status" value="1"/>
</dbReference>
<dbReference type="InterPro" id="IPR011010">
    <property type="entry name" value="DNA_brk_join_enz"/>
</dbReference>
<dbReference type="GO" id="GO:0003677">
    <property type="term" value="F:DNA binding"/>
    <property type="evidence" value="ECO:0007669"/>
    <property type="project" value="InterPro"/>
</dbReference>
<dbReference type="RefSeq" id="WP_047190554.1">
    <property type="nucleotide sequence ID" value="NZ_LCYG01000051.1"/>
</dbReference>
<keyword evidence="5" id="KW-1185">Reference proteome</keyword>
<organism evidence="4 5">
    <name type="scientific">Microvirga vignae</name>
    <dbReference type="NCBI Taxonomy" id="1225564"/>
    <lineage>
        <taxon>Bacteria</taxon>
        <taxon>Pseudomonadati</taxon>
        <taxon>Pseudomonadota</taxon>
        <taxon>Alphaproteobacteria</taxon>
        <taxon>Hyphomicrobiales</taxon>
        <taxon>Methylobacteriaceae</taxon>
        <taxon>Microvirga</taxon>
    </lineage>
</organism>
<evidence type="ECO:0000256" key="2">
    <source>
        <dbReference type="ARBA" id="ARBA00022908"/>
    </source>
</evidence>
<dbReference type="AlphaFoldDB" id="A0A0H1R9U1"/>
<dbReference type="GO" id="GO:0015074">
    <property type="term" value="P:DNA integration"/>
    <property type="evidence" value="ECO:0007669"/>
    <property type="project" value="UniProtKB-KW"/>
</dbReference>
<dbReference type="SUPFAM" id="SSF56349">
    <property type="entry name" value="DNA breaking-rejoining enzymes"/>
    <property type="match status" value="1"/>
</dbReference>
<dbReference type="OrthoDB" id="7615137at2"/>
<evidence type="ECO:0000256" key="1">
    <source>
        <dbReference type="ARBA" id="ARBA00008857"/>
    </source>
</evidence>
<accession>A0A0H1R9U1</accession>
<name>A0A0H1R9U1_9HYPH</name>
<dbReference type="Gene3D" id="1.10.443.10">
    <property type="entry name" value="Intergrase catalytic core"/>
    <property type="match status" value="1"/>
</dbReference>
<protein>
    <recommendedName>
        <fullName evidence="6">Tyr recombinase domain-containing protein</fullName>
    </recommendedName>
</protein>
<keyword evidence="2" id="KW-0229">DNA integration</keyword>
<reference evidence="4 5" key="1">
    <citation type="submission" date="2015-05" db="EMBL/GenBank/DDBJ databases">
        <title>Draft genome sequence of Microvirga vignae strain BR3299, a novel nitrogen fixing bacteria isolated from Brazil semi-aired region.</title>
        <authorList>
            <person name="Zilli J.E."/>
            <person name="Passos S.R."/>
            <person name="Leite J."/>
            <person name="Baldani J.I."/>
            <person name="Xavier G.R."/>
            <person name="Rumjaneck N.G."/>
            <person name="Simoes-Araujo J.L."/>
        </authorList>
    </citation>
    <scope>NUCLEOTIDE SEQUENCE [LARGE SCALE GENOMIC DNA]</scope>
    <source>
        <strain evidence="4 5">BR3299</strain>
    </source>
</reference>
<keyword evidence="3" id="KW-0233">DNA recombination</keyword>
<dbReference type="EMBL" id="LCYG01000051">
    <property type="protein sequence ID" value="KLK91646.1"/>
    <property type="molecule type" value="Genomic_DNA"/>
</dbReference>
<evidence type="ECO:0000256" key="3">
    <source>
        <dbReference type="ARBA" id="ARBA00023172"/>
    </source>
</evidence>
<dbReference type="PATRIC" id="fig|1225564.3.peg.5033"/>
<comment type="caution">
    <text evidence="4">The sequence shown here is derived from an EMBL/GenBank/DDBJ whole genome shotgun (WGS) entry which is preliminary data.</text>
</comment>
<evidence type="ECO:0000313" key="5">
    <source>
        <dbReference type="Proteomes" id="UP000035489"/>
    </source>
</evidence>
<gene>
    <name evidence="4" type="ORF">AA309_18800</name>
</gene>